<feature type="transmembrane region" description="Helical" evidence="1">
    <location>
        <begin position="70"/>
        <end position="89"/>
    </location>
</feature>
<reference evidence="2" key="1">
    <citation type="submission" date="2018-06" db="EMBL/GenBank/DDBJ databases">
        <authorList>
            <person name="Zhirakovskaya E."/>
        </authorList>
    </citation>
    <scope>NUCLEOTIDE SEQUENCE</scope>
</reference>
<keyword evidence="1" id="KW-0472">Membrane</keyword>
<organism evidence="2">
    <name type="scientific">hydrothermal vent metagenome</name>
    <dbReference type="NCBI Taxonomy" id="652676"/>
    <lineage>
        <taxon>unclassified sequences</taxon>
        <taxon>metagenomes</taxon>
        <taxon>ecological metagenomes</taxon>
    </lineage>
</organism>
<dbReference type="EMBL" id="UOEU01000698">
    <property type="protein sequence ID" value="VAW38144.1"/>
    <property type="molecule type" value="Genomic_DNA"/>
</dbReference>
<sequence length="127" mass="14103">MEDYQLFSQDCQSSAYSYDSFILDKVLLQVALLQYLIILIITSVQKLLVQSMVNSTEKSQLSINTFSPNRNFTLLFLAIYFTILLTLFGCQGGLELPTIGADVAIVSEQPVIGIPLAGPVRRNPKNN</sequence>
<keyword evidence="1" id="KW-0812">Transmembrane</keyword>
<name>A0A3B0W3H3_9ZZZZ</name>
<dbReference type="AlphaFoldDB" id="A0A3B0W3H3"/>
<accession>A0A3B0W3H3</accession>
<protein>
    <submittedName>
        <fullName evidence="2">Uncharacterized protein</fullName>
    </submittedName>
</protein>
<feature type="transmembrane region" description="Helical" evidence="1">
    <location>
        <begin position="26"/>
        <end position="49"/>
    </location>
</feature>
<evidence type="ECO:0000313" key="2">
    <source>
        <dbReference type="EMBL" id="VAW38144.1"/>
    </source>
</evidence>
<evidence type="ECO:0000256" key="1">
    <source>
        <dbReference type="SAM" id="Phobius"/>
    </source>
</evidence>
<gene>
    <name evidence="2" type="ORF">MNBD_CHLOROFLEXI01-316</name>
</gene>
<keyword evidence="1" id="KW-1133">Transmembrane helix</keyword>
<proteinExistence type="predicted"/>